<accession>A0A9W6PYE3</accession>
<feature type="compositionally biased region" description="Low complexity" evidence="1">
    <location>
        <begin position="57"/>
        <end position="107"/>
    </location>
</feature>
<evidence type="ECO:0000313" key="3">
    <source>
        <dbReference type="Proteomes" id="UP001165124"/>
    </source>
</evidence>
<gene>
    <name evidence="2" type="ORF">Arub01_32360</name>
</gene>
<reference evidence="2" key="1">
    <citation type="submission" date="2023-02" db="EMBL/GenBank/DDBJ databases">
        <title>Actinomadura rubrobrunea NBRC 14622.</title>
        <authorList>
            <person name="Ichikawa N."/>
            <person name="Sato H."/>
            <person name="Tonouchi N."/>
        </authorList>
    </citation>
    <scope>NUCLEOTIDE SEQUENCE</scope>
    <source>
        <strain evidence="2">NBRC 14622</strain>
    </source>
</reference>
<evidence type="ECO:0000313" key="2">
    <source>
        <dbReference type="EMBL" id="GLW64992.1"/>
    </source>
</evidence>
<dbReference type="AlphaFoldDB" id="A0A9W6PYE3"/>
<organism evidence="2 3">
    <name type="scientific">Actinomadura rubrobrunea</name>
    <dbReference type="NCBI Taxonomy" id="115335"/>
    <lineage>
        <taxon>Bacteria</taxon>
        <taxon>Bacillati</taxon>
        <taxon>Actinomycetota</taxon>
        <taxon>Actinomycetes</taxon>
        <taxon>Streptosporangiales</taxon>
        <taxon>Thermomonosporaceae</taxon>
        <taxon>Actinomadura</taxon>
    </lineage>
</organism>
<dbReference type="EMBL" id="BSRZ01000007">
    <property type="protein sequence ID" value="GLW64992.1"/>
    <property type="molecule type" value="Genomic_DNA"/>
</dbReference>
<name>A0A9W6PYE3_9ACTN</name>
<comment type="caution">
    <text evidence="2">The sequence shown here is derived from an EMBL/GenBank/DDBJ whole genome shotgun (WGS) entry which is preliminary data.</text>
</comment>
<keyword evidence="3" id="KW-1185">Reference proteome</keyword>
<protein>
    <submittedName>
        <fullName evidence="2">Uncharacterized protein</fullName>
    </submittedName>
</protein>
<proteinExistence type="predicted"/>
<evidence type="ECO:0000256" key="1">
    <source>
        <dbReference type="SAM" id="MobiDB-lite"/>
    </source>
</evidence>
<feature type="region of interest" description="Disordered" evidence="1">
    <location>
        <begin position="44"/>
        <end position="107"/>
    </location>
</feature>
<dbReference type="Proteomes" id="UP001165124">
    <property type="component" value="Unassembled WGS sequence"/>
</dbReference>
<sequence>MAAMPTAAPNRCPVCSTPAALPPPVCGTSAKVIVWLGAMTRPLPAPATRSGTAVNHATSGPGRSSTAASTAPSPAATTASPAATRARPYRATTRPPTAAATAEPSANGVIAAPAASALYPSPICR</sequence>